<name>A0A4Z1D655_STRGP</name>
<comment type="caution">
    <text evidence="2">The sequence shown here is derived from an EMBL/GenBank/DDBJ whole genome shotgun (WGS) entry which is preliminary data.</text>
</comment>
<proteinExistence type="predicted"/>
<dbReference type="Pfam" id="PF13020">
    <property type="entry name" value="NOV_C"/>
    <property type="match status" value="1"/>
</dbReference>
<sequence length="257" mass="27790">MAPGEGTRRAARRWIEYLAVADIPRVRSLFTHHPDYSDLTPVQYADGLAWLLSRGLVTSDGRSLIRACGHEQRDGEAALDGAPAQWTPALEAARRETGTAGERAVVRLLELSGAARVVHVAALSDAYGYDVHTELGDGTAGHIEVKATTDPTRLVIHLTRHEYDVMRSDPDWLLAAVLVGADGGALNVVTVSRDWLSTAAPEDRDRRVEWESARFSIPDYAVLPGILHTSGQRLVPEAIAPSLPVWGLSRAPSASPV</sequence>
<gene>
    <name evidence="2" type="ORF">E5082_25905</name>
</gene>
<dbReference type="InterPro" id="IPR024975">
    <property type="entry name" value="NOV_C"/>
</dbReference>
<protein>
    <submittedName>
        <fullName evidence="2">DUF3883 domain-containing protein</fullName>
    </submittedName>
</protein>
<keyword evidence="3" id="KW-1185">Reference proteome</keyword>
<dbReference type="AlphaFoldDB" id="A0A4Z1D655"/>
<evidence type="ECO:0000313" key="3">
    <source>
        <dbReference type="Proteomes" id="UP000298513"/>
    </source>
</evidence>
<dbReference type="EMBL" id="SRRU01000010">
    <property type="protein sequence ID" value="TGN77435.1"/>
    <property type="molecule type" value="Genomic_DNA"/>
</dbReference>
<dbReference type="GeneID" id="91533467"/>
<reference evidence="2 3" key="1">
    <citation type="submission" date="2019-04" db="EMBL/GenBank/DDBJ databases">
        <title>Streptomyces sp. nov. Bv016 isolated from bark of Buahinia variegata.</title>
        <authorList>
            <person name="Kanchanasin P."/>
            <person name="Tanasupawat S."/>
            <person name="Yuki M."/>
            <person name="Kudo T."/>
        </authorList>
    </citation>
    <scope>NUCLEOTIDE SEQUENCE [LARGE SCALE GENOMIC DNA]</scope>
    <source>
        <strain evidence="2 3">JCM 4765</strain>
    </source>
</reference>
<evidence type="ECO:0000313" key="2">
    <source>
        <dbReference type="EMBL" id="TGN77435.1"/>
    </source>
</evidence>
<dbReference type="Proteomes" id="UP000298513">
    <property type="component" value="Unassembled WGS sequence"/>
</dbReference>
<evidence type="ECO:0000259" key="1">
    <source>
        <dbReference type="Pfam" id="PF13020"/>
    </source>
</evidence>
<feature type="domain" description="Protein NO VEIN C-terminal" evidence="1">
    <location>
        <begin position="117"/>
        <end position="181"/>
    </location>
</feature>
<accession>A0A4Z1D655</accession>
<dbReference type="RefSeq" id="WP_135793667.1">
    <property type="nucleotide sequence ID" value="NZ_BNBQ01000010.1"/>
</dbReference>
<organism evidence="2 3">
    <name type="scientific">Streptomyces griseoluteus</name>
    <dbReference type="NCBI Taxonomy" id="29306"/>
    <lineage>
        <taxon>Bacteria</taxon>
        <taxon>Bacillati</taxon>
        <taxon>Actinomycetota</taxon>
        <taxon>Actinomycetes</taxon>
        <taxon>Kitasatosporales</taxon>
        <taxon>Streptomycetaceae</taxon>
        <taxon>Streptomyces</taxon>
    </lineage>
</organism>